<dbReference type="PANTHER" id="PTHR11412:SF136">
    <property type="entry name" value="CD109 ANTIGEN"/>
    <property type="match status" value="1"/>
</dbReference>
<comment type="function">
    <text evidence="11">Modulates negatively TGFB1 signaling in keratinocytes.</text>
</comment>
<evidence type="ECO:0000256" key="16">
    <source>
        <dbReference type="ARBA" id="ARBA00078071"/>
    </source>
</evidence>
<dbReference type="GO" id="GO:0098552">
    <property type="term" value="C:side of membrane"/>
    <property type="evidence" value="ECO:0007669"/>
    <property type="project" value="UniProtKB-KW"/>
</dbReference>
<evidence type="ECO:0000259" key="19">
    <source>
        <dbReference type="SMART" id="SM01360"/>
    </source>
</evidence>
<evidence type="ECO:0000256" key="7">
    <source>
        <dbReference type="ARBA" id="ARBA00023136"/>
    </source>
</evidence>
<keyword evidence="6" id="KW-0882">Thioester bond</keyword>
<dbReference type="InterPro" id="IPR047565">
    <property type="entry name" value="Alpha-macroglob_thiol-ester_cl"/>
</dbReference>
<comment type="subunit">
    <text evidence="14">Heterodimer of a TEP1-N chain and an TEP1-C chain non-covalently linked. Forms a complex composed of TEP1-N and TEP1-C heterodimer, LRIM1 and APL1C; the interaction stabilizes TEP1-N and TEP1-C heterodimer, prevents its binding to tissues while circulating in the hemolymph and protects the thioester bond from hydrolysis. Mature TEP1 and to a lesser extent full-length TEP1 interact with SPCLIP1; the interaction is induced by microbial infection.</text>
</comment>
<feature type="domain" description="Alpha-2-macroglobulin bait region" evidence="18">
    <location>
        <begin position="478"/>
        <end position="615"/>
    </location>
</feature>
<sequence>MYSTRLKQCFTISIPYLIVFSIISTHMAMAAKPTYTVVAPKKLRPNTDFDVSVSVSDLTAPLQVSATVSGGPNNNTINGTVAFNASETKVISLAIGDWPEGAYKLYIEGIGEVYFPIVVPPEPTPRPYHITPGSVTPGYVTKSEPAKASGFRNEVALVFEPKSVSVFIQTDKAMYKPAQKVQFRALVVKPSLLPKLNTSIDIHIKDANGNRIKQWTKVMPINGVVSEELQLSEQPVLGDWIIVVEALGHKHEKGFSVAEYVLPTFDVEIALPSYATRSKSDMMATIKAVYTYGKPVKGDLTLTVQTKDYNPSKYRTKAPIDGTVDIPIDIMDDLSLQNNFYGDKEVEFVAEVKEALTGRKYNKSKTMKIHERDVKVELIKTSKTFKPGLKYTVIVKVSYQDNTPVEDNGPQVTLRYGYDYNEHQWNDTLLLKPVKGMVIAEVLPAKGKDMLGMKAEYKGQSYNTEHIQKAESPSNNYIQVIRSDTKDVSVGQDIKLTVTATEPMKQLVYQVMGKGAIVQAGTLSPNNSTSYEFTVKADQRLAPKARVVCYYVRDENQEVVADALNLDVDGVFRTPVTVDTDVKETKPGAPVAVRVDTKPNASVHVLGVDQSTVCSERRLPSIRTSKRRNRERRVLLLKSGYDLSREDVIKELQTYDAAKAGDEGQYSRYWWPGSATTGEVFDDSGVVVLSNGLIHRHQPYSDYFIADDAVGVPMAEMAMEKGAVFDAPVSAVHMKKFAINFAAEAPGAVGDVMASSEPPKLRKDFPETWIWESITALVAGFGGGGAPIPKQSQLEMRSFASRGPPGMAITQTTSAPKLRKHFPETWIWESTTALYLTPIDSPVYGPEGEEDGVFFLDAEEELQEPVAKKAFLMPSFSKDFSATQGSADSSGAHTTRNAPKPRKHFPETWIWASIIPNDYYDSDGDFLLDYEEELEAPPAKRTFVAESNDISATNVGAHTTREEWEEEPVAKKAFVVESNDISATRESVDSAGAHTTSTDRGHGLSRDPVPDHPIALRMNTTRGTGSCLGKELYLILTLLVIRGAFRPRNIPRIISLDRFQSVPTSLSAVRPHTAHPKANHLKKVRKHFPETWLWESTSARPLGRLVKGGKAMVIKAKKAPRKDVAEHVPDDYYDSDENHGFVLDSVEEWEEEPVAKKAFVVESNDISATRGSVDSAGAHTTSTDRGHGLSRDPVPDHPIALRGAFRPRNIPRIISLDRFQSVPTSLSAVRPHRHTLRLIISRKLENISPKHGSGNQHQPGGAFRPPHLPAIFAIIRFQAVPPSHLSAIGAPHPTPLPEGAFRPPNILANFAIIRLQAVYTRTAQPKANHLRKISLMNCYFSANGSAVIQSTIPDTITSWFVSAFAMDAETGLGIAANSAKVTVFRPFFIKLSLPYSIIRGESVAIQAIVFNYMSKTVDADVVMHNTDGEFEFTTAANDLDADAARNVTEKRKSIKVGANDGVSVTFLITPKIVGNIDIKLTATTPAAGDSVSQKLVVKPEGQTQYFNKALLVDFKNSSQNVLKQNVSVVVPKNAVPGSERVNVAVIGDIMGPTVNNLDNLLRIPCGCGEQNMLNFVPNIVVLNYLKQINRLTPQIKSKAVSNIETGYQRELTYRRTDGSFSAFGKSDGSGSTWLTAFVVKSFSQAKGTVDVDQKVIDSGIQWLLNQQKLDGSFNEPGNVLHKDMQGGSTGNKAVLTAYVLISILQDNGANETERKTAISAAENYIRNQLNETQDPYDLSIISHALFLANSPSKDEAFTKFMKLSRNSGDYKWWSSDNGTKTSDQSSRLSTYGSEPKSYDVEMSGYGMLSLVARNDVENALPVLRWLISKQNSNGGFASTQDTVIGIQALGALAQRLSNTDIALDVKFNYKTDDKTDTKDLQIDNNNAMVLQKIELPVNTREVDVEARGVGAAIVQVSYHYNLAVNSEAPAFDLRGVVDKASTDSYLKLNICTHYNKGTATNMALMEVELPSGFVADMESLPVGKDIKRVDSSKGDTNIIIYLDKITKDDICVTVGAHRTHRVADNKAVPIAVYDYYDRQLSARVLYEPMVVSRKELTQL</sequence>
<feature type="compositionally biased region" description="Basic and acidic residues" evidence="17">
    <location>
        <begin position="997"/>
        <end position="1010"/>
    </location>
</feature>
<organism evidence="21">
    <name type="scientific">Oppiella nova</name>
    <dbReference type="NCBI Taxonomy" id="334625"/>
    <lineage>
        <taxon>Eukaryota</taxon>
        <taxon>Metazoa</taxon>
        <taxon>Ecdysozoa</taxon>
        <taxon>Arthropoda</taxon>
        <taxon>Chelicerata</taxon>
        <taxon>Arachnida</taxon>
        <taxon>Acari</taxon>
        <taxon>Acariformes</taxon>
        <taxon>Sarcoptiformes</taxon>
        <taxon>Oribatida</taxon>
        <taxon>Brachypylina</taxon>
        <taxon>Oppioidea</taxon>
        <taxon>Oppiidae</taxon>
        <taxon>Oppiella</taxon>
    </lineage>
</organism>
<evidence type="ECO:0000256" key="3">
    <source>
        <dbReference type="ARBA" id="ARBA00022475"/>
    </source>
</evidence>
<dbReference type="Pfam" id="PF07703">
    <property type="entry name" value="A2M_BRD"/>
    <property type="match status" value="1"/>
</dbReference>
<dbReference type="Pfam" id="PF07677">
    <property type="entry name" value="A2M_recep"/>
    <property type="match status" value="1"/>
</dbReference>
<dbReference type="Gene3D" id="2.60.40.10">
    <property type="entry name" value="Immunoglobulins"/>
    <property type="match status" value="2"/>
</dbReference>
<dbReference type="FunFam" id="2.60.40.10:FF:000155">
    <property type="entry name" value="complement C3 isoform X1"/>
    <property type="match status" value="1"/>
</dbReference>
<evidence type="ECO:0000259" key="18">
    <source>
        <dbReference type="SMART" id="SM01359"/>
    </source>
</evidence>
<dbReference type="InterPro" id="IPR019742">
    <property type="entry name" value="MacrogloblnA2_CS"/>
</dbReference>
<evidence type="ECO:0000256" key="5">
    <source>
        <dbReference type="ARBA" id="ARBA00022729"/>
    </source>
</evidence>
<dbReference type="GO" id="GO:0005615">
    <property type="term" value="C:extracellular space"/>
    <property type="evidence" value="ECO:0007669"/>
    <property type="project" value="InterPro"/>
</dbReference>
<feature type="compositionally biased region" description="Polar residues" evidence="17">
    <location>
        <begin position="1169"/>
        <end position="1181"/>
    </location>
</feature>
<keyword evidence="9" id="KW-0325">Glycoprotein</keyword>
<feature type="compositionally biased region" description="Polar residues" evidence="17">
    <location>
        <begin position="1774"/>
        <end position="1792"/>
    </location>
</feature>
<dbReference type="GO" id="GO:0004866">
    <property type="term" value="F:endopeptidase inhibitor activity"/>
    <property type="evidence" value="ECO:0007669"/>
    <property type="project" value="InterPro"/>
</dbReference>
<evidence type="ECO:0000256" key="9">
    <source>
        <dbReference type="ARBA" id="ARBA00023180"/>
    </source>
</evidence>
<keyword evidence="7" id="KW-0472">Membrane</keyword>
<dbReference type="Pfam" id="PF07678">
    <property type="entry name" value="TED_complement"/>
    <property type="match status" value="1"/>
</dbReference>
<accession>A0A7R9LEL3</accession>
<feature type="compositionally biased region" description="Polar residues" evidence="17">
    <location>
        <begin position="882"/>
        <end position="897"/>
    </location>
</feature>
<keyword evidence="10" id="KW-0449">Lipoprotein</keyword>
<dbReference type="Gene3D" id="2.60.40.2950">
    <property type="match status" value="1"/>
</dbReference>
<dbReference type="InterPro" id="IPR009048">
    <property type="entry name" value="A-macroglobulin_rcpt-bd"/>
</dbReference>
<keyword evidence="5" id="KW-0732">Signal</keyword>
<dbReference type="FunFam" id="1.50.10.20:FF:000001">
    <property type="entry name" value="CD109 isoform 1"/>
    <property type="match status" value="1"/>
</dbReference>
<proteinExistence type="inferred from homology"/>
<evidence type="ECO:0000259" key="20">
    <source>
        <dbReference type="SMART" id="SM01361"/>
    </source>
</evidence>
<dbReference type="InterPro" id="IPR013783">
    <property type="entry name" value="Ig-like_fold"/>
</dbReference>
<keyword evidence="22" id="KW-1185">Reference proteome</keyword>
<dbReference type="GO" id="GO:0005886">
    <property type="term" value="C:plasma membrane"/>
    <property type="evidence" value="ECO:0007669"/>
    <property type="project" value="UniProtKB-SubCell"/>
</dbReference>
<dbReference type="Proteomes" id="UP000728032">
    <property type="component" value="Unassembled WGS sequence"/>
</dbReference>
<comment type="subcellular location">
    <subcellularLocation>
        <location evidence="1">Cell membrane</location>
        <topology evidence="1">Lipid-anchor</topology>
        <topology evidence="1">GPI-anchor</topology>
    </subcellularLocation>
</comment>
<dbReference type="InterPro" id="IPR011626">
    <property type="entry name" value="Alpha-macroglobulin_TED"/>
</dbReference>
<dbReference type="Gene3D" id="2.60.40.1930">
    <property type="match status" value="2"/>
</dbReference>
<dbReference type="InterPro" id="IPR050473">
    <property type="entry name" value="A2M/Complement_sys"/>
</dbReference>
<evidence type="ECO:0000256" key="8">
    <source>
        <dbReference type="ARBA" id="ARBA00023157"/>
    </source>
</evidence>
<name>A0A7R9LEL3_9ACAR</name>
<gene>
    <name evidence="21" type="ORF">ONB1V03_LOCUS1773</name>
</gene>
<dbReference type="Gene3D" id="2.60.40.1940">
    <property type="match status" value="1"/>
</dbReference>
<dbReference type="Gene3D" id="2.60.120.1540">
    <property type="match status" value="1"/>
</dbReference>
<evidence type="ECO:0000256" key="4">
    <source>
        <dbReference type="ARBA" id="ARBA00022622"/>
    </source>
</evidence>
<evidence type="ECO:0000256" key="13">
    <source>
        <dbReference type="ARBA" id="ARBA00063008"/>
    </source>
</evidence>
<comment type="subunit">
    <text evidence="13">Heterodimer; disulfide-linked. Interacts with TGFB1 and TGFBR1. Forms a heteromeric complex with TGFBR1, TGFBR2 and TGFBR3 in a ligand-independent manner.</text>
</comment>
<dbReference type="Gene3D" id="1.50.10.20">
    <property type="match status" value="1"/>
</dbReference>
<dbReference type="InterPro" id="IPR001599">
    <property type="entry name" value="Macroglobln_a2"/>
</dbReference>
<dbReference type="SMART" id="SM01359">
    <property type="entry name" value="A2M_N_2"/>
    <property type="match status" value="1"/>
</dbReference>
<dbReference type="InterPro" id="IPR008930">
    <property type="entry name" value="Terpenoid_cyclase/PrenylTrfase"/>
</dbReference>
<dbReference type="SUPFAM" id="SSF49410">
    <property type="entry name" value="Alpha-macroglobulin receptor domain"/>
    <property type="match status" value="1"/>
</dbReference>
<dbReference type="InterPro" id="IPR036595">
    <property type="entry name" value="A-macroglobulin_rcpt-bd_sf"/>
</dbReference>
<evidence type="ECO:0000256" key="14">
    <source>
        <dbReference type="ARBA" id="ARBA00063781"/>
    </source>
</evidence>
<dbReference type="Gene3D" id="2.60.40.690">
    <property type="entry name" value="Alpha-macroglobulin, receptor-binding domain"/>
    <property type="match status" value="1"/>
</dbReference>
<dbReference type="SMART" id="SM01360">
    <property type="entry name" value="A2M"/>
    <property type="match status" value="1"/>
</dbReference>
<evidence type="ECO:0000256" key="15">
    <source>
        <dbReference type="ARBA" id="ARBA00069665"/>
    </source>
</evidence>
<evidence type="ECO:0000313" key="21">
    <source>
        <dbReference type="EMBL" id="CAD7639090.1"/>
    </source>
</evidence>
<dbReference type="InterPro" id="IPR002890">
    <property type="entry name" value="MG2"/>
</dbReference>
<keyword evidence="8" id="KW-1015">Disulfide bond</keyword>
<evidence type="ECO:0000313" key="22">
    <source>
        <dbReference type="Proteomes" id="UP000728032"/>
    </source>
</evidence>
<feature type="compositionally biased region" description="Basic and acidic residues" evidence="17">
    <location>
        <begin position="1182"/>
        <end position="1195"/>
    </location>
</feature>
<protein>
    <recommendedName>
        <fullName evidence="15">CD109 antigen</fullName>
    </recommendedName>
    <alternativeName>
        <fullName evidence="16">TEP1-F</fullName>
    </alternativeName>
</protein>
<dbReference type="Pfam" id="PF17791">
    <property type="entry name" value="MG3"/>
    <property type="match status" value="1"/>
</dbReference>
<feature type="region of interest" description="Disordered" evidence="17">
    <location>
        <begin position="984"/>
        <end position="1012"/>
    </location>
</feature>
<dbReference type="SMART" id="SM01361">
    <property type="entry name" value="A2M_recep"/>
    <property type="match status" value="1"/>
</dbReference>
<keyword evidence="3" id="KW-1003">Cell membrane</keyword>
<evidence type="ECO:0000256" key="12">
    <source>
        <dbReference type="ARBA" id="ARBA00057615"/>
    </source>
</evidence>
<dbReference type="InterPro" id="IPR041555">
    <property type="entry name" value="MG3"/>
</dbReference>
<dbReference type="EMBL" id="CAJPVJ010000353">
    <property type="protein sequence ID" value="CAG2162174.1"/>
    <property type="molecule type" value="Genomic_DNA"/>
</dbReference>
<dbReference type="CDD" id="cd02897">
    <property type="entry name" value="A2M_2"/>
    <property type="match status" value="1"/>
</dbReference>
<dbReference type="Pfam" id="PF00207">
    <property type="entry name" value="A2M"/>
    <property type="match status" value="1"/>
</dbReference>
<feature type="region of interest" description="Disordered" evidence="17">
    <location>
        <begin position="882"/>
        <end position="902"/>
    </location>
</feature>
<feature type="region of interest" description="Disordered" evidence="17">
    <location>
        <begin position="1774"/>
        <end position="1793"/>
    </location>
</feature>
<dbReference type="PANTHER" id="PTHR11412">
    <property type="entry name" value="MACROGLOBULIN / COMPLEMENT"/>
    <property type="match status" value="1"/>
</dbReference>
<dbReference type="FunFam" id="2.60.40.1930:FF:000001">
    <property type="entry name" value="CD109 isoform 3"/>
    <property type="match status" value="1"/>
</dbReference>
<dbReference type="InterPro" id="IPR041813">
    <property type="entry name" value="A2M_TED"/>
</dbReference>
<evidence type="ECO:0000256" key="10">
    <source>
        <dbReference type="ARBA" id="ARBA00023288"/>
    </source>
</evidence>
<comment type="similarity">
    <text evidence="2">Belongs to the protease inhibitor I39 (alpha-2-macroglobulin) family.</text>
</comment>
<evidence type="ECO:0000256" key="11">
    <source>
        <dbReference type="ARBA" id="ARBA00056820"/>
    </source>
</evidence>
<dbReference type="SMART" id="SM01419">
    <property type="entry name" value="Thiol-ester_cl"/>
    <property type="match status" value="1"/>
</dbReference>
<evidence type="ECO:0000256" key="6">
    <source>
        <dbReference type="ARBA" id="ARBA00022966"/>
    </source>
</evidence>
<evidence type="ECO:0000256" key="1">
    <source>
        <dbReference type="ARBA" id="ARBA00004609"/>
    </source>
</evidence>
<dbReference type="EMBL" id="OC915178">
    <property type="protein sequence ID" value="CAD7639090.1"/>
    <property type="molecule type" value="Genomic_DNA"/>
</dbReference>
<feature type="domain" description="Alpha-2-macroglobulin" evidence="19">
    <location>
        <begin position="1334"/>
        <end position="1423"/>
    </location>
</feature>
<keyword evidence="4" id="KW-0336">GPI-anchor</keyword>
<dbReference type="PROSITE" id="PS00477">
    <property type="entry name" value="ALPHA_2_MACROGLOBULIN"/>
    <property type="match status" value="1"/>
</dbReference>
<evidence type="ECO:0000256" key="2">
    <source>
        <dbReference type="ARBA" id="ARBA00010952"/>
    </source>
</evidence>
<feature type="domain" description="Alpha-macroglobulin receptor-binding" evidence="20">
    <location>
        <begin position="1960"/>
        <end position="2046"/>
    </location>
</feature>
<dbReference type="Gene3D" id="2.20.130.20">
    <property type="match status" value="1"/>
</dbReference>
<feature type="region of interest" description="Disordered" evidence="17">
    <location>
        <begin position="1169"/>
        <end position="1198"/>
    </location>
</feature>
<comment type="function">
    <text evidence="12">Binds covalently through a thioester bond to the pathogen surface resulting in pathogen clearance.</text>
</comment>
<reference evidence="21" key="1">
    <citation type="submission" date="2020-11" db="EMBL/GenBank/DDBJ databases">
        <authorList>
            <person name="Tran Van P."/>
        </authorList>
    </citation>
    <scope>NUCLEOTIDE SEQUENCE</scope>
</reference>
<dbReference type="Pfam" id="PF01835">
    <property type="entry name" value="MG2"/>
    <property type="match status" value="1"/>
</dbReference>
<evidence type="ECO:0000256" key="17">
    <source>
        <dbReference type="SAM" id="MobiDB-lite"/>
    </source>
</evidence>
<dbReference type="InterPro" id="IPR011625">
    <property type="entry name" value="A2M_N_BRD"/>
</dbReference>
<dbReference type="SUPFAM" id="SSF48239">
    <property type="entry name" value="Terpenoid cyclases/Protein prenyltransferases"/>
    <property type="match status" value="1"/>
</dbReference>
<dbReference type="OrthoDB" id="6359008at2759"/>